<organism evidence="7 8">
    <name type="scientific">Polyangium jinanense</name>
    <dbReference type="NCBI Taxonomy" id="2829994"/>
    <lineage>
        <taxon>Bacteria</taxon>
        <taxon>Pseudomonadati</taxon>
        <taxon>Myxococcota</taxon>
        <taxon>Polyangia</taxon>
        <taxon>Polyangiales</taxon>
        <taxon>Polyangiaceae</taxon>
        <taxon>Polyangium</taxon>
    </lineage>
</organism>
<keyword evidence="8" id="KW-1185">Reference proteome</keyword>
<accession>A0A9X3X4P3</accession>
<proteinExistence type="predicted"/>
<evidence type="ECO:0000256" key="3">
    <source>
        <dbReference type="ARBA" id="ARBA00022989"/>
    </source>
</evidence>
<evidence type="ECO:0000256" key="1">
    <source>
        <dbReference type="ARBA" id="ARBA00004141"/>
    </source>
</evidence>
<comment type="subcellular location">
    <subcellularLocation>
        <location evidence="1">Membrane</location>
        <topology evidence="1">Multi-pass membrane protein</topology>
    </subcellularLocation>
</comment>
<sequence length="198" mass="20941">MTTEKPQAKDDKDEPKVETKEEPKPAAKEAPKPAAETVSRIGRAEAIIRRNVLWSLGAGVVPIPFVDTLAVSGVQIKMLAELSELYEVGFKEDAAKKVVGALLSSLGGTALGAAIGASFAKLIPGVGTALGIVTVPLIAGAFTHATGKVFMMHFESGGTLLDFDPQAMRAYFKQEFEKAKETVAKVQEEERAKSGKAS</sequence>
<feature type="transmembrane region" description="Helical" evidence="6">
    <location>
        <begin position="122"/>
        <end position="142"/>
    </location>
</feature>
<feature type="transmembrane region" description="Helical" evidence="6">
    <location>
        <begin position="98"/>
        <end position="116"/>
    </location>
</feature>
<reference evidence="7 8" key="1">
    <citation type="submission" date="2021-04" db="EMBL/GenBank/DDBJ databases">
        <title>Genome analysis of Polyangium sp.</title>
        <authorList>
            <person name="Li Y."/>
            <person name="Wang J."/>
        </authorList>
    </citation>
    <scope>NUCLEOTIDE SEQUENCE [LARGE SCALE GENOMIC DNA]</scope>
    <source>
        <strain evidence="7 8">SDU14</strain>
    </source>
</reference>
<feature type="region of interest" description="Disordered" evidence="5">
    <location>
        <begin position="1"/>
        <end position="37"/>
    </location>
</feature>
<dbReference type="RefSeq" id="WP_272458625.1">
    <property type="nucleotide sequence ID" value="NZ_JAGTJJ010000007.1"/>
</dbReference>
<evidence type="ECO:0000256" key="4">
    <source>
        <dbReference type="ARBA" id="ARBA00023136"/>
    </source>
</evidence>
<evidence type="ECO:0000313" key="8">
    <source>
        <dbReference type="Proteomes" id="UP001151081"/>
    </source>
</evidence>
<gene>
    <name evidence="7" type="ORF">KEG57_16890</name>
</gene>
<feature type="compositionally biased region" description="Basic and acidic residues" evidence="5">
    <location>
        <begin position="1"/>
        <end position="31"/>
    </location>
</feature>
<dbReference type="AlphaFoldDB" id="A0A9X3X4P3"/>
<evidence type="ECO:0000313" key="7">
    <source>
        <dbReference type="EMBL" id="MDC3982198.1"/>
    </source>
</evidence>
<dbReference type="Proteomes" id="UP001151081">
    <property type="component" value="Unassembled WGS sequence"/>
</dbReference>
<dbReference type="EMBL" id="JAGTJJ010000007">
    <property type="protein sequence ID" value="MDC3982198.1"/>
    <property type="molecule type" value="Genomic_DNA"/>
</dbReference>
<dbReference type="Pfam" id="PF05128">
    <property type="entry name" value="DUF697"/>
    <property type="match status" value="1"/>
</dbReference>
<protein>
    <submittedName>
        <fullName evidence="7">DUF697 domain-containing protein</fullName>
    </submittedName>
</protein>
<evidence type="ECO:0000256" key="6">
    <source>
        <dbReference type="SAM" id="Phobius"/>
    </source>
</evidence>
<dbReference type="InterPro" id="IPR021147">
    <property type="entry name" value="DUF697"/>
</dbReference>
<keyword evidence="3 6" id="KW-1133">Transmembrane helix</keyword>
<keyword evidence="4 6" id="KW-0472">Membrane</keyword>
<evidence type="ECO:0000256" key="2">
    <source>
        <dbReference type="ARBA" id="ARBA00022692"/>
    </source>
</evidence>
<comment type="caution">
    <text evidence="7">The sequence shown here is derived from an EMBL/GenBank/DDBJ whole genome shotgun (WGS) entry which is preliminary data.</text>
</comment>
<name>A0A9X3X4P3_9BACT</name>
<evidence type="ECO:0000256" key="5">
    <source>
        <dbReference type="SAM" id="MobiDB-lite"/>
    </source>
</evidence>
<keyword evidence="2 6" id="KW-0812">Transmembrane</keyword>
<dbReference type="GO" id="GO:0016020">
    <property type="term" value="C:membrane"/>
    <property type="evidence" value="ECO:0007669"/>
    <property type="project" value="UniProtKB-SubCell"/>
</dbReference>